<evidence type="ECO:0000256" key="3">
    <source>
        <dbReference type="ARBA" id="ARBA00022989"/>
    </source>
</evidence>
<feature type="domain" description="Virulence factor membrane-bound polymerase C-terminal" evidence="7">
    <location>
        <begin position="367"/>
        <end position="432"/>
    </location>
</feature>
<feature type="transmembrane region" description="Helical" evidence="5">
    <location>
        <begin position="7"/>
        <end position="28"/>
    </location>
</feature>
<feature type="transmembrane region" description="Helical" evidence="5">
    <location>
        <begin position="34"/>
        <end position="52"/>
    </location>
</feature>
<evidence type="ECO:0000313" key="9">
    <source>
        <dbReference type="Proteomes" id="UP000274350"/>
    </source>
</evidence>
<dbReference type="PANTHER" id="PTHR37422">
    <property type="entry name" value="TEICHURONIC ACID BIOSYNTHESIS PROTEIN TUAE"/>
    <property type="match status" value="1"/>
</dbReference>
<keyword evidence="3 5" id="KW-1133">Transmembrane helix</keyword>
<keyword evidence="4 5" id="KW-0472">Membrane</keyword>
<dbReference type="GO" id="GO:0016020">
    <property type="term" value="C:membrane"/>
    <property type="evidence" value="ECO:0007669"/>
    <property type="project" value="UniProtKB-SubCell"/>
</dbReference>
<dbReference type="InterPro" id="IPR007016">
    <property type="entry name" value="O-antigen_ligase-rel_domated"/>
</dbReference>
<feature type="transmembrane region" description="Helical" evidence="5">
    <location>
        <begin position="328"/>
        <end position="351"/>
    </location>
</feature>
<feature type="transmembrane region" description="Helical" evidence="5">
    <location>
        <begin position="241"/>
        <end position="260"/>
    </location>
</feature>
<evidence type="ECO:0000256" key="4">
    <source>
        <dbReference type="ARBA" id="ARBA00023136"/>
    </source>
</evidence>
<feature type="transmembrane region" description="Helical" evidence="5">
    <location>
        <begin position="89"/>
        <end position="107"/>
    </location>
</feature>
<dbReference type="Pfam" id="PF11846">
    <property type="entry name" value="Wzy_C_2"/>
    <property type="match status" value="1"/>
</dbReference>
<dbReference type="EMBL" id="CP051152">
    <property type="protein sequence ID" value="QJQ05552.1"/>
    <property type="molecule type" value="Genomic_DNA"/>
</dbReference>
<evidence type="ECO:0000259" key="7">
    <source>
        <dbReference type="Pfam" id="PF11846"/>
    </source>
</evidence>
<dbReference type="InterPro" id="IPR021797">
    <property type="entry name" value="Wzy_C_2"/>
</dbReference>
<evidence type="ECO:0000256" key="2">
    <source>
        <dbReference type="ARBA" id="ARBA00022692"/>
    </source>
</evidence>
<gene>
    <name evidence="8" type="ORF">EJG51_006465</name>
</gene>
<evidence type="ECO:0000259" key="6">
    <source>
        <dbReference type="Pfam" id="PF04932"/>
    </source>
</evidence>
<name>A0A6M4A2H4_9BURK</name>
<dbReference type="Pfam" id="PF04932">
    <property type="entry name" value="Wzy_C"/>
    <property type="match status" value="1"/>
</dbReference>
<feature type="domain" description="O-antigen ligase-related" evidence="6">
    <location>
        <begin position="201"/>
        <end position="345"/>
    </location>
</feature>
<dbReference type="KEGG" id="upi:EJG51_006465"/>
<dbReference type="InterPro" id="IPR051533">
    <property type="entry name" value="WaaL-like"/>
</dbReference>
<dbReference type="PANTHER" id="PTHR37422:SF13">
    <property type="entry name" value="LIPOPOLYSACCHARIDE BIOSYNTHESIS PROTEIN PA4999-RELATED"/>
    <property type="match status" value="1"/>
</dbReference>
<reference evidence="8 9" key="1">
    <citation type="journal article" date="2019" name="Int. J. Syst. Evol. Microbiol.">
        <title>Undibacterium piscinae sp. nov., isolated from Korean shiner intestine.</title>
        <authorList>
            <person name="Lee S.Y."/>
            <person name="Kang W."/>
            <person name="Kim P.S."/>
            <person name="Kim H.S."/>
            <person name="Sung H."/>
            <person name="Shin N.R."/>
            <person name="Whon T.W."/>
            <person name="Yun J.H."/>
            <person name="Lee J.Y."/>
            <person name="Lee J.Y."/>
            <person name="Jung M.J."/>
            <person name="Jeong Y.S."/>
            <person name="Tak E.J."/>
            <person name="Han J.E."/>
            <person name="Hyun D.W."/>
            <person name="Kang M.S."/>
            <person name="Lee K.E."/>
            <person name="Lee B.H."/>
            <person name="Bae J.W."/>
        </authorList>
    </citation>
    <scope>NUCLEOTIDE SEQUENCE [LARGE SCALE GENOMIC DNA]</scope>
    <source>
        <strain evidence="8 9">S11R28</strain>
    </source>
</reference>
<keyword evidence="9" id="KW-1185">Reference proteome</keyword>
<dbReference type="Proteomes" id="UP000274350">
    <property type="component" value="Chromosome"/>
</dbReference>
<feature type="transmembrane region" description="Helical" evidence="5">
    <location>
        <begin position="413"/>
        <end position="432"/>
    </location>
</feature>
<feature type="transmembrane region" description="Helical" evidence="5">
    <location>
        <begin position="171"/>
        <end position="188"/>
    </location>
</feature>
<evidence type="ECO:0000256" key="1">
    <source>
        <dbReference type="ARBA" id="ARBA00004141"/>
    </source>
</evidence>
<keyword evidence="2 5" id="KW-0812">Transmembrane</keyword>
<evidence type="ECO:0000256" key="5">
    <source>
        <dbReference type="SAM" id="Phobius"/>
    </source>
</evidence>
<evidence type="ECO:0000313" key="8">
    <source>
        <dbReference type="EMBL" id="QJQ05552.1"/>
    </source>
</evidence>
<accession>A0A6M4A2H4</accession>
<organism evidence="8 9">
    <name type="scientific">Undibacterium piscinae</name>
    <dbReference type="NCBI Taxonomy" id="2495591"/>
    <lineage>
        <taxon>Bacteria</taxon>
        <taxon>Pseudomonadati</taxon>
        <taxon>Pseudomonadota</taxon>
        <taxon>Betaproteobacteria</taxon>
        <taxon>Burkholderiales</taxon>
        <taxon>Oxalobacteraceae</taxon>
        <taxon>Undibacterium</taxon>
    </lineage>
</organism>
<sequence length="454" mass="50358">MLSNKQFNAALGIFGALLFASFILPYHVRPLSTYYNDALVALGVLLVISLFAANLKPTLQLPKIALLPLAIIIVVFVQLLLGVVQFDRVALPILYLLLASAAMLIGANLSSLPNGKEKICLMMASVHLLASLLSVIMQGIQITGVNATPFIMFIERNAQALRPYANVAQPNQLALLLCLGLASIWWLYQSSRLDRWTSVLLALVLLWGITLTQSRIGWIILPLFVMFCFPRRADSKSINRYLLVLLLIAYLLMVIALPTISRYLGFFSGSVQEHIGGRSERLALMQQAWHMALQHPWLGVGWFGFGAEQVKIAGSFPATIYAEHSHNLVLNLAAELGFPAAVIILCVLAWWLLQTCVLVKATRAVQFASLCFIAIFVHSMVEYPMWYAFVLIPFSLLIGMVHQTRYPSDDVPVPQAALAFLFYAGICFVVVVNRGFSTGRIWLPDIECRPRSAK</sequence>
<comment type="subcellular location">
    <subcellularLocation>
        <location evidence="1">Membrane</location>
        <topology evidence="1">Multi-pass membrane protein</topology>
    </subcellularLocation>
</comment>
<dbReference type="AlphaFoldDB" id="A0A6M4A2H4"/>
<protein>
    <submittedName>
        <fullName evidence="8">Uncharacterized protein</fullName>
    </submittedName>
</protein>
<feature type="transmembrane region" description="Helical" evidence="5">
    <location>
        <begin position="200"/>
        <end position="221"/>
    </location>
</feature>
<feature type="transmembrane region" description="Helical" evidence="5">
    <location>
        <begin position="64"/>
        <end position="83"/>
    </location>
</feature>
<feature type="transmembrane region" description="Helical" evidence="5">
    <location>
        <begin position="384"/>
        <end position="401"/>
    </location>
</feature>
<proteinExistence type="predicted"/>